<dbReference type="OrthoDB" id="99992at2759"/>
<dbReference type="Proteomes" id="UP000794436">
    <property type="component" value="Unassembled WGS sequence"/>
</dbReference>
<gene>
    <name evidence="2" type="ORF">Poli38472_011859</name>
</gene>
<feature type="region of interest" description="Disordered" evidence="1">
    <location>
        <begin position="53"/>
        <end position="87"/>
    </location>
</feature>
<evidence type="ECO:0000313" key="2">
    <source>
        <dbReference type="EMBL" id="TMW58271.1"/>
    </source>
</evidence>
<feature type="compositionally biased region" description="Low complexity" evidence="1">
    <location>
        <begin position="53"/>
        <end position="66"/>
    </location>
</feature>
<evidence type="ECO:0000256" key="1">
    <source>
        <dbReference type="SAM" id="MobiDB-lite"/>
    </source>
</evidence>
<protein>
    <submittedName>
        <fullName evidence="2">Uncharacterized protein</fullName>
    </submittedName>
</protein>
<proteinExistence type="predicted"/>
<comment type="caution">
    <text evidence="2">The sequence shown here is derived from an EMBL/GenBank/DDBJ whole genome shotgun (WGS) entry which is preliminary data.</text>
</comment>
<dbReference type="EMBL" id="SPLM01000112">
    <property type="protein sequence ID" value="TMW58271.1"/>
    <property type="molecule type" value="Genomic_DNA"/>
</dbReference>
<reference evidence="2" key="1">
    <citation type="submission" date="2019-03" db="EMBL/GenBank/DDBJ databases">
        <title>Long read genome sequence of the mycoparasitic Pythium oligandrum ATCC 38472 isolated from sugarbeet rhizosphere.</title>
        <authorList>
            <person name="Gaulin E."/>
        </authorList>
    </citation>
    <scope>NUCLEOTIDE SEQUENCE</scope>
    <source>
        <strain evidence="2">ATCC 38472_TT</strain>
    </source>
</reference>
<evidence type="ECO:0000313" key="3">
    <source>
        <dbReference type="Proteomes" id="UP000794436"/>
    </source>
</evidence>
<sequence length="439" mass="49691">MTTVADDFALLASDLTQEQTLSAALALIDDFDLDLVSDELLGHGELLFSELLSDSSEPSSPSTSSPRDVASANKAEAGGRRKKRVSKREQLIELRSTVKQLESRLQELHESKHSPDELWKAVVATQLMERQRAETENMQLRLLLTEQAVASRGLEQVLFRKRPSPFPEEQQMESFSATKRARNGLFHLNDPAIESELLRTVEAMYVDVDKCLNSKKFRDASDASEHHGDGALDTTILEGADTRVYPFEYQATAAVMWQVFAELIDSNSRLLQQRNDEEGKLFTRYFEDDMDLATWHGQFRVKVVGRRFVEENRIIHIACMLLDPVELGGKRADGLYIRRRVIDVIEPASVSHSTKPATLKRTYVTMEPSVYDSSLSEQERLEGVSMLNEFSQMCGKTTCSQKHQDLENRLEDYLGKMTLHDGTEQLSERRNGPAIGYEV</sequence>
<dbReference type="PANTHER" id="PTHR35796">
    <property type="entry name" value="HYPOTHETICAL CYTOSOLIC PROTEIN"/>
    <property type="match status" value="1"/>
</dbReference>
<dbReference type="PANTHER" id="PTHR35796:SF3">
    <property type="entry name" value="BHLH DOMAIN-CONTAINING PROTEIN"/>
    <property type="match status" value="1"/>
</dbReference>
<dbReference type="AlphaFoldDB" id="A0A8K1C8C2"/>
<organism evidence="2 3">
    <name type="scientific">Pythium oligandrum</name>
    <name type="common">Mycoparasitic fungus</name>
    <dbReference type="NCBI Taxonomy" id="41045"/>
    <lineage>
        <taxon>Eukaryota</taxon>
        <taxon>Sar</taxon>
        <taxon>Stramenopiles</taxon>
        <taxon>Oomycota</taxon>
        <taxon>Peronosporomycetes</taxon>
        <taxon>Pythiales</taxon>
        <taxon>Pythiaceae</taxon>
        <taxon>Pythium</taxon>
    </lineage>
</organism>
<accession>A0A8K1C8C2</accession>
<name>A0A8K1C8C2_PYTOL</name>
<keyword evidence="3" id="KW-1185">Reference proteome</keyword>